<dbReference type="AlphaFoldDB" id="A0A6M6JP87"/>
<dbReference type="Pfam" id="PF04075">
    <property type="entry name" value="F420H2_quin_red"/>
    <property type="match status" value="1"/>
</dbReference>
<dbReference type="PANTHER" id="PTHR39428">
    <property type="entry name" value="F420H(2)-DEPENDENT QUINONE REDUCTASE RV1261C"/>
    <property type="match status" value="1"/>
</dbReference>
<comment type="similarity">
    <text evidence="1">Belongs to the F420H(2)-dependent quinone reductase family.</text>
</comment>
<evidence type="ECO:0000313" key="3">
    <source>
        <dbReference type="EMBL" id="QJY49748.1"/>
    </source>
</evidence>
<comment type="catalytic activity">
    <reaction evidence="2">
        <text>oxidized coenzyme F420-(gamma-L-Glu)(n) + a quinol + H(+) = reduced coenzyme F420-(gamma-L-Glu)(n) + a quinone</text>
        <dbReference type="Rhea" id="RHEA:39663"/>
        <dbReference type="Rhea" id="RHEA-COMP:12939"/>
        <dbReference type="Rhea" id="RHEA-COMP:14378"/>
        <dbReference type="ChEBI" id="CHEBI:15378"/>
        <dbReference type="ChEBI" id="CHEBI:24646"/>
        <dbReference type="ChEBI" id="CHEBI:132124"/>
        <dbReference type="ChEBI" id="CHEBI:133980"/>
        <dbReference type="ChEBI" id="CHEBI:139511"/>
    </reaction>
</comment>
<dbReference type="PANTHER" id="PTHR39428:SF1">
    <property type="entry name" value="F420H(2)-DEPENDENT QUINONE REDUCTASE RV1261C"/>
    <property type="match status" value="1"/>
</dbReference>
<organism evidence="3 4">
    <name type="scientific">Pseudonocardia broussonetiae</name>
    <dbReference type="NCBI Taxonomy" id="2736640"/>
    <lineage>
        <taxon>Bacteria</taxon>
        <taxon>Bacillati</taxon>
        <taxon>Actinomycetota</taxon>
        <taxon>Actinomycetes</taxon>
        <taxon>Pseudonocardiales</taxon>
        <taxon>Pseudonocardiaceae</taxon>
        <taxon>Pseudonocardia</taxon>
    </lineage>
</organism>
<dbReference type="InterPro" id="IPR012349">
    <property type="entry name" value="Split_barrel_FMN-bd"/>
</dbReference>
<proteinExistence type="inferred from homology"/>
<dbReference type="InterPro" id="IPR004378">
    <property type="entry name" value="F420H2_quin_Rdtase"/>
</dbReference>
<dbReference type="Proteomes" id="UP000505377">
    <property type="component" value="Chromosome"/>
</dbReference>
<dbReference type="SUPFAM" id="SSF50475">
    <property type="entry name" value="FMN-binding split barrel"/>
    <property type="match status" value="1"/>
</dbReference>
<dbReference type="Gene3D" id="2.30.110.10">
    <property type="entry name" value="Electron Transport, Fmn-binding Protein, Chain A"/>
    <property type="match status" value="1"/>
</dbReference>
<dbReference type="EMBL" id="CP053564">
    <property type="protein sequence ID" value="QJY49748.1"/>
    <property type="molecule type" value="Genomic_DNA"/>
</dbReference>
<dbReference type="GO" id="GO:0005886">
    <property type="term" value="C:plasma membrane"/>
    <property type="evidence" value="ECO:0007669"/>
    <property type="project" value="TreeGrafter"/>
</dbReference>
<sequence length="142" mass="15559">MSGTNDWNAKIIEEFRANEGRVGGPFEGADMILVHHVGAKSGTERVTPLVHFPQGEGRTVIVASKAGAPTNPDWYHNVRANPRFAVEVGVETFTVEATELVGDERDELWEKIKAASPGFAEYERKTDRTIPLIALTRLDSAA</sequence>
<reference evidence="3 4" key="1">
    <citation type="submission" date="2020-05" db="EMBL/GenBank/DDBJ databases">
        <authorList>
            <person name="Mo P."/>
        </authorList>
    </citation>
    <scope>NUCLEOTIDE SEQUENCE [LARGE SCALE GENOMIC DNA]</scope>
    <source>
        <strain evidence="3 4">Gen01</strain>
    </source>
</reference>
<name>A0A6M6JP87_9PSEU</name>
<accession>A0A6M6JP87</accession>
<gene>
    <name evidence="3" type="ORF">HOP40_31575</name>
</gene>
<dbReference type="GO" id="GO:0070967">
    <property type="term" value="F:coenzyme F420 binding"/>
    <property type="evidence" value="ECO:0007669"/>
    <property type="project" value="TreeGrafter"/>
</dbReference>
<dbReference type="KEGG" id="pbro:HOP40_31575"/>
<dbReference type="NCBIfam" id="TIGR00026">
    <property type="entry name" value="hi_GC_TIGR00026"/>
    <property type="match status" value="1"/>
</dbReference>
<protein>
    <submittedName>
        <fullName evidence="3">Nitroreductase family deazaflavin-dependent oxidoreductase</fullName>
    </submittedName>
</protein>
<keyword evidence="4" id="KW-1185">Reference proteome</keyword>
<evidence type="ECO:0000313" key="4">
    <source>
        <dbReference type="Proteomes" id="UP000505377"/>
    </source>
</evidence>
<evidence type="ECO:0000256" key="2">
    <source>
        <dbReference type="ARBA" id="ARBA00049106"/>
    </source>
</evidence>
<evidence type="ECO:0000256" key="1">
    <source>
        <dbReference type="ARBA" id="ARBA00008710"/>
    </source>
</evidence>
<dbReference type="GO" id="GO:0016491">
    <property type="term" value="F:oxidoreductase activity"/>
    <property type="evidence" value="ECO:0007669"/>
    <property type="project" value="InterPro"/>
</dbReference>
<dbReference type="RefSeq" id="WP_172166286.1">
    <property type="nucleotide sequence ID" value="NZ_CP053564.1"/>
</dbReference>